<gene>
    <name evidence="1" type="primary">Nfu_g_1_016970</name>
</gene>
<protein>
    <submittedName>
        <fullName evidence="1">Uncharacterized protein</fullName>
    </submittedName>
</protein>
<reference evidence="1" key="1">
    <citation type="submission" date="2016-05" db="EMBL/GenBank/DDBJ databases">
        <authorList>
            <person name="Lavstsen T."/>
            <person name="Jespersen J.S."/>
        </authorList>
    </citation>
    <scope>NUCLEOTIDE SEQUENCE</scope>
    <source>
        <tissue evidence="1">Brain</tissue>
    </source>
</reference>
<sequence>THFRARWTDGEAHFYSHVVSDSDRNYDSAQSQQNTQSQTACARLKTRDLMQLKITSKQHFIFNQINQEVTFLEDLMSFPDTKTHTGYFLFSGK</sequence>
<organism evidence="1">
    <name type="scientific">Nothobranchius furzeri</name>
    <name type="common">Turquoise killifish</name>
    <dbReference type="NCBI Taxonomy" id="105023"/>
    <lineage>
        <taxon>Eukaryota</taxon>
        <taxon>Metazoa</taxon>
        <taxon>Chordata</taxon>
        <taxon>Craniata</taxon>
        <taxon>Vertebrata</taxon>
        <taxon>Euteleostomi</taxon>
        <taxon>Actinopterygii</taxon>
        <taxon>Neopterygii</taxon>
        <taxon>Teleostei</taxon>
        <taxon>Neoteleostei</taxon>
        <taxon>Acanthomorphata</taxon>
        <taxon>Ovalentaria</taxon>
        <taxon>Atherinomorphae</taxon>
        <taxon>Cyprinodontiformes</taxon>
        <taxon>Nothobranchiidae</taxon>
        <taxon>Nothobranchius</taxon>
    </lineage>
</organism>
<accession>A0A1A7ZMG4</accession>
<dbReference type="EMBL" id="HADY01005016">
    <property type="protein sequence ID" value="SBP43501.1"/>
    <property type="molecule type" value="Transcribed_RNA"/>
</dbReference>
<name>A0A1A7ZMG4_NOTFU</name>
<evidence type="ECO:0000313" key="1">
    <source>
        <dbReference type="EMBL" id="SBP43501.1"/>
    </source>
</evidence>
<dbReference type="AlphaFoldDB" id="A0A1A7ZMG4"/>
<feature type="non-terminal residue" evidence="1">
    <location>
        <position position="93"/>
    </location>
</feature>
<feature type="non-terminal residue" evidence="1">
    <location>
        <position position="1"/>
    </location>
</feature>
<reference evidence="1" key="2">
    <citation type="submission" date="2016-06" db="EMBL/GenBank/DDBJ databases">
        <title>The genome of a short-lived fish provides insights into sex chromosome evolution and the genetic control of aging.</title>
        <authorList>
            <person name="Reichwald K."/>
            <person name="Felder M."/>
            <person name="Petzold A."/>
            <person name="Koch P."/>
            <person name="Groth M."/>
            <person name="Platzer M."/>
        </authorList>
    </citation>
    <scope>NUCLEOTIDE SEQUENCE</scope>
    <source>
        <tissue evidence="1">Brain</tissue>
    </source>
</reference>
<proteinExistence type="predicted"/>